<reference evidence="2 3" key="1">
    <citation type="journal article" date="2022" name="Allergy">
        <title>Genome assembly and annotation of Periplaneta americana reveal a comprehensive cockroach allergen profile.</title>
        <authorList>
            <person name="Wang L."/>
            <person name="Xiong Q."/>
            <person name="Saelim N."/>
            <person name="Wang L."/>
            <person name="Nong W."/>
            <person name="Wan A.T."/>
            <person name="Shi M."/>
            <person name="Liu X."/>
            <person name="Cao Q."/>
            <person name="Hui J.H.L."/>
            <person name="Sookrung N."/>
            <person name="Leung T.F."/>
            <person name="Tungtrongchitr A."/>
            <person name="Tsui S.K.W."/>
        </authorList>
    </citation>
    <scope>NUCLEOTIDE SEQUENCE [LARGE SCALE GENOMIC DNA]</scope>
    <source>
        <strain evidence="2">PWHHKU_190912</strain>
    </source>
</reference>
<feature type="domain" description="Reverse transcriptase" evidence="1">
    <location>
        <begin position="1"/>
        <end position="187"/>
    </location>
</feature>
<dbReference type="PANTHER" id="PTHR47027">
    <property type="entry name" value="REVERSE TRANSCRIPTASE DOMAIN-CONTAINING PROTEIN"/>
    <property type="match status" value="1"/>
</dbReference>
<dbReference type="PROSITE" id="PS50878">
    <property type="entry name" value="RT_POL"/>
    <property type="match status" value="1"/>
</dbReference>
<comment type="caution">
    <text evidence="2">The sequence shown here is derived from an EMBL/GenBank/DDBJ whole genome shotgun (WGS) entry which is preliminary data.</text>
</comment>
<feature type="non-terminal residue" evidence="2">
    <location>
        <position position="1"/>
    </location>
</feature>
<dbReference type="InterPro" id="IPR000477">
    <property type="entry name" value="RT_dom"/>
</dbReference>
<keyword evidence="3" id="KW-1185">Reference proteome</keyword>
<evidence type="ECO:0000259" key="1">
    <source>
        <dbReference type="PROSITE" id="PS50878"/>
    </source>
</evidence>
<evidence type="ECO:0000313" key="2">
    <source>
        <dbReference type="EMBL" id="KAJ4427053.1"/>
    </source>
</evidence>
<gene>
    <name evidence="2" type="ORF">ANN_26852</name>
</gene>
<accession>A0ABQ8RZD3</accession>
<name>A0ABQ8RZD3_PERAM</name>
<proteinExistence type="predicted"/>
<organism evidence="2 3">
    <name type="scientific">Periplaneta americana</name>
    <name type="common">American cockroach</name>
    <name type="synonym">Blatta americana</name>
    <dbReference type="NCBI Taxonomy" id="6978"/>
    <lineage>
        <taxon>Eukaryota</taxon>
        <taxon>Metazoa</taxon>
        <taxon>Ecdysozoa</taxon>
        <taxon>Arthropoda</taxon>
        <taxon>Hexapoda</taxon>
        <taxon>Insecta</taxon>
        <taxon>Pterygota</taxon>
        <taxon>Neoptera</taxon>
        <taxon>Polyneoptera</taxon>
        <taxon>Dictyoptera</taxon>
        <taxon>Blattodea</taxon>
        <taxon>Blattoidea</taxon>
        <taxon>Blattidae</taxon>
        <taxon>Blattinae</taxon>
        <taxon>Periplaneta</taxon>
    </lineage>
</organism>
<dbReference type="SUPFAM" id="SSF56672">
    <property type="entry name" value="DNA/RNA polymerases"/>
    <property type="match status" value="1"/>
</dbReference>
<dbReference type="InterPro" id="IPR043502">
    <property type="entry name" value="DNA/RNA_pol_sf"/>
</dbReference>
<protein>
    <recommendedName>
        <fullName evidence="1">Reverse transcriptase domain-containing protein</fullName>
    </recommendedName>
</protein>
<dbReference type="Pfam" id="PF00078">
    <property type="entry name" value="RVT_1"/>
    <property type="match status" value="1"/>
</dbReference>
<sequence>CCFENVPVFGSAYLYEVAFSYMNIIKNKYRSCLTDSHLDDALEELVPATHQIFVNLQRACSVKFHTNYASSKSDRMELKRGVFQGSPLSPLLFNLSIHFIIKELTKKHIIDQYGFQINSDLDSITMSAFADDIVLIGKSMNAAQELVMLVASLLQNIGLQLNVQKSAVINIHKGKLHEKDLFLHHESYIKAIGPEDNKIFRNNFQ</sequence>
<dbReference type="Proteomes" id="UP001148838">
    <property type="component" value="Unassembled WGS sequence"/>
</dbReference>
<evidence type="ECO:0000313" key="3">
    <source>
        <dbReference type="Proteomes" id="UP001148838"/>
    </source>
</evidence>
<dbReference type="EMBL" id="JAJSOF020000039">
    <property type="protein sequence ID" value="KAJ4427053.1"/>
    <property type="molecule type" value="Genomic_DNA"/>
</dbReference>
<dbReference type="PANTHER" id="PTHR47027:SF20">
    <property type="entry name" value="REVERSE TRANSCRIPTASE-LIKE PROTEIN WITH RNA-DIRECTED DNA POLYMERASE DOMAIN"/>
    <property type="match status" value="1"/>
</dbReference>